<dbReference type="EMBL" id="DTHJ01000057">
    <property type="protein sequence ID" value="HHS62515.1"/>
    <property type="molecule type" value="Genomic_DNA"/>
</dbReference>
<dbReference type="Gene3D" id="2.60.40.4070">
    <property type="match status" value="1"/>
</dbReference>
<protein>
    <recommendedName>
        <fullName evidence="2">FlgD Ig-like domain-containing protein</fullName>
    </recommendedName>
</protein>
<name>A0A7C6AG81_UNCW3</name>
<comment type="caution">
    <text evidence="1">The sequence shown here is derived from an EMBL/GenBank/DDBJ whole genome shotgun (WGS) entry which is preliminary data.</text>
</comment>
<dbReference type="AlphaFoldDB" id="A0A7C6AG81"/>
<sequence length="285" mass="32403">MNIFFVLFLFTQEAKKSEHEIGEEVIKGELKYKIVDPKIYLQVSLNPFAPLDSVISKEQYIFDEKLYSTIDALNTPILYLHSEYLRMPLVARFMYGSIALFIPRFEKTVSSWELVIIDAKGEVVRRYAQRGMPPPVLSWDGRTDNGEMCNMGEIYNYVFTAFDAVGNPTRITGRAYKFNGVVYEEKGSTIIAVSANALFNENSANLNSESGPYIEEIANIVKEKFKKEVVVYSYSQSEELARSRGEVILSEITKRTVLQNKAVSTAPRFIPGLLPKYSKIEIVVQ</sequence>
<accession>A0A7C6AG81</accession>
<evidence type="ECO:0000313" key="1">
    <source>
        <dbReference type="EMBL" id="HHS62515.1"/>
    </source>
</evidence>
<proteinExistence type="predicted"/>
<reference evidence="1" key="1">
    <citation type="journal article" date="2020" name="mSystems">
        <title>Genome- and Community-Level Interaction Insights into Carbon Utilization and Element Cycling Functions of Hydrothermarchaeota in Hydrothermal Sediment.</title>
        <authorList>
            <person name="Zhou Z."/>
            <person name="Liu Y."/>
            <person name="Xu W."/>
            <person name="Pan J."/>
            <person name="Luo Z.H."/>
            <person name="Li M."/>
        </authorList>
    </citation>
    <scope>NUCLEOTIDE SEQUENCE [LARGE SCALE GENOMIC DNA]</scope>
    <source>
        <strain evidence="1">SpSt-783</strain>
    </source>
</reference>
<evidence type="ECO:0008006" key="2">
    <source>
        <dbReference type="Google" id="ProtNLM"/>
    </source>
</evidence>
<gene>
    <name evidence="1" type="ORF">ENV70_02715</name>
</gene>
<organism evidence="1">
    <name type="scientific">candidate division WOR-3 bacterium</name>
    <dbReference type="NCBI Taxonomy" id="2052148"/>
    <lineage>
        <taxon>Bacteria</taxon>
        <taxon>Bacteria division WOR-3</taxon>
    </lineage>
</organism>